<feature type="compositionally biased region" description="Basic and acidic residues" evidence="7">
    <location>
        <begin position="7"/>
        <end position="18"/>
    </location>
</feature>
<gene>
    <name evidence="8" type="ORF">BDV96DRAFT_572547</name>
</gene>
<keyword evidence="9" id="KW-1185">Reference proteome</keyword>
<dbReference type="Gene3D" id="3.30.420.10">
    <property type="entry name" value="Ribonuclease H-like superfamily/Ribonuclease H"/>
    <property type="match status" value="1"/>
</dbReference>
<keyword evidence="3" id="KW-0540">Nuclease</keyword>
<dbReference type="GO" id="GO:0005634">
    <property type="term" value="C:nucleus"/>
    <property type="evidence" value="ECO:0007669"/>
    <property type="project" value="UniProtKB-SubCell"/>
</dbReference>
<dbReference type="GO" id="GO:0004527">
    <property type="term" value="F:exonuclease activity"/>
    <property type="evidence" value="ECO:0007669"/>
    <property type="project" value="UniProtKB-KW"/>
</dbReference>
<dbReference type="PANTHER" id="PTHR12801">
    <property type="entry name" value="RNA EXONUCLEASE REXO1 / RECO3 FAMILY MEMBER-RELATED"/>
    <property type="match status" value="1"/>
</dbReference>
<feature type="region of interest" description="Disordered" evidence="7">
    <location>
        <begin position="1"/>
        <end position="79"/>
    </location>
</feature>
<comment type="similarity">
    <text evidence="2">Belongs to the REXO1/REXO3 family.</text>
</comment>
<organism evidence="8 9">
    <name type="scientific">Lophiotrema nucula</name>
    <dbReference type="NCBI Taxonomy" id="690887"/>
    <lineage>
        <taxon>Eukaryota</taxon>
        <taxon>Fungi</taxon>
        <taxon>Dikarya</taxon>
        <taxon>Ascomycota</taxon>
        <taxon>Pezizomycotina</taxon>
        <taxon>Dothideomycetes</taxon>
        <taxon>Pleosporomycetidae</taxon>
        <taxon>Pleosporales</taxon>
        <taxon>Lophiotremataceae</taxon>
        <taxon>Lophiotrema</taxon>
    </lineage>
</organism>
<evidence type="ECO:0000256" key="5">
    <source>
        <dbReference type="ARBA" id="ARBA00022839"/>
    </source>
</evidence>
<dbReference type="GO" id="GO:0003676">
    <property type="term" value="F:nucleic acid binding"/>
    <property type="evidence" value="ECO:0007669"/>
    <property type="project" value="InterPro"/>
</dbReference>
<evidence type="ECO:0000256" key="6">
    <source>
        <dbReference type="ARBA" id="ARBA00023242"/>
    </source>
</evidence>
<keyword evidence="5" id="KW-0269">Exonuclease</keyword>
<sequence length="383" mass="42434">MTFRSEPALKVHKSDAHGAARQGVDRQVSSRIRGELSQAGLLRSQPEYTTRGPRRGRTRGNQARDSSDYPQHPMPTMQPGPVVFVGPEDFQQSDVICGQILRLGLQQDILIGEEGHIECGGMNWTRVGVSRQGDVAGMLEKLCHLPKILQSSEYVPAPKTFKDEYKLPYPVVDFTHSPDRNPLRPALAVVAISCSKVLLADGLQEVVKVAAVDVLTCRILMNALVCTNPYATVDDWRSTSTGMASYHDMEAARRDGYKVFKGWKAAKAALYKFIDMQTIIVGQNLRGDLDALRMVHGRSVDIAKTVEKAAGGALSKRQLSLETLCRDLPAAHLTTHPTFGRDALQNAFAIRELALWALKNEDKLTRWAKARSNEFMMVNLNRA</sequence>
<evidence type="ECO:0008006" key="10">
    <source>
        <dbReference type="Google" id="ProtNLM"/>
    </source>
</evidence>
<dbReference type="EMBL" id="ML977320">
    <property type="protein sequence ID" value="KAF2116625.1"/>
    <property type="molecule type" value="Genomic_DNA"/>
</dbReference>
<evidence type="ECO:0000313" key="9">
    <source>
        <dbReference type="Proteomes" id="UP000799770"/>
    </source>
</evidence>
<evidence type="ECO:0000256" key="2">
    <source>
        <dbReference type="ARBA" id="ARBA00006357"/>
    </source>
</evidence>
<proteinExistence type="inferred from homology"/>
<evidence type="ECO:0000256" key="4">
    <source>
        <dbReference type="ARBA" id="ARBA00022801"/>
    </source>
</evidence>
<keyword evidence="6" id="KW-0539">Nucleus</keyword>
<evidence type="ECO:0000256" key="7">
    <source>
        <dbReference type="SAM" id="MobiDB-lite"/>
    </source>
</evidence>
<dbReference type="InterPro" id="IPR012337">
    <property type="entry name" value="RNaseH-like_sf"/>
</dbReference>
<dbReference type="PANTHER" id="PTHR12801:SF115">
    <property type="entry name" value="FI18136P1-RELATED"/>
    <property type="match status" value="1"/>
</dbReference>
<name>A0A6A5ZBL6_9PLEO</name>
<evidence type="ECO:0000256" key="3">
    <source>
        <dbReference type="ARBA" id="ARBA00022722"/>
    </source>
</evidence>
<dbReference type="SUPFAM" id="SSF53098">
    <property type="entry name" value="Ribonuclease H-like"/>
    <property type="match status" value="1"/>
</dbReference>
<protein>
    <recommendedName>
        <fullName evidence="10">Exonuclease domain-containing protein</fullName>
    </recommendedName>
</protein>
<dbReference type="Proteomes" id="UP000799770">
    <property type="component" value="Unassembled WGS sequence"/>
</dbReference>
<evidence type="ECO:0000256" key="1">
    <source>
        <dbReference type="ARBA" id="ARBA00004123"/>
    </source>
</evidence>
<dbReference type="InterPro" id="IPR036397">
    <property type="entry name" value="RNaseH_sf"/>
</dbReference>
<dbReference type="OrthoDB" id="16516at2759"/>
<dbReference type="InterPro" id="IPR047021">
    <property type="entry name" value="REXO1/3/4-like"/>
</dbReference>
<dbReference type="AlphaFoldDB" id="A0A6A5ZBL6"/>
<comment type="subcellular location">
    <subcellularLocation>
        <location evidence="1">Nucleus</location>
    </subcellularLocation>
</comment>
<evidence type="ECO:0000313" key="8">
    <source>
        <dbReference type="EMBL" id="KAF2116625.1"/>
    </source>
</evidence>
<reference evidence="8" key="1">
    <citation type="journal article" date="2020" name="Stud. Mycol.">
        <title>101 Dothideomycetes genomes: a test case for predicting lifestyles and emergence of pathogens.</title>
        <authorList>
            <person name="Haridas S."/>
            <person name="Albert R."/>
            <person name="Binder M."/>
            <person name="Bloem J."/>
            <person name="Labutti K."/>
            <person name="Salamov A."/>
            <person name="Andreopoulos B."/>
            <person name="Baker S."/>
            <person name="Barry K."/>
            <person name="Bills G."/>
            <person name="Bluhm B."/>
            <person name="Cannon C."/>
            <person name="Castanera R."/>
            <person name="Culley D."/>
            <person name="Daum C."/>
            <person name="Ezra D."/>
            <person name="Gonzalez J."/>
            <person name="Henrissat B."/>
            <person name="Kuo A."/>
            <person name="Liang C."/>
            <person name="Lipzen A."/>
            <person name="Lutzoni F."/>
            <person name="Magnuson J."/>
            <person name="Mondo S."/>
            <person name="Nolan M."/>
            <person name="Ohm R."/>
            <person name="Pangilinan J."/>
            <person name="Park H.-J."/>
            <person name="Ramirez L."/>
            <person name="Alfaro M."/>
            <person name="Sun H."/>
            <person name="Tritt A."/>
            <person name="Yoshinaga Y."/>
            <person name="Zwiers L.-H."/>
            <person name="Turgeon B."/>
            <person name="Goodwin S."/>
            <person name="Spatafora J."/>
            <person name="Crous P."/>
            <person name="Grigoriev I."/>
        </authorList>
    </citation>
    <scope>NUCLEOTIDE SEQUENCE</scope>
    <source>
        <strain evidence="8">CBS 627.86</strain>
    </source>
</reference>
<accession>A0A6A5ZBL6</accession>
<keyword evidence="4" id="KW-0378">Hydrolase</keyword>